<dbReference type="Pfam" id="PF00589">
    <property type="entry name" value="Phage_integrase"/>
    <property type="match status" value="1"/>
</dbReference>
<organism evidence="6 7">
    <name type="scientific">Desulfomicrobium apsheronum</name>
    <dbReference type="NCBI Taxonomy" id="52560"/>
    <lineage>
        <taxon>Bacteria</taxon>
        <taxon>Pseudomonadati</taxon>
        <taxon>Thermodesulfobacteriota</taxon>
        <taxon>Desulfovibrionia</taxon>
        <taxon>Desulfovibrionales</taxon>
        <taxon>Desulfomicrobiaceae</taxon>
        <taxon>Desulfomicrobium</taxon>
    </lineage>
</organism>
<dbReference type="InterPro" id="IPR013762">
    <property type="entry name" value="Integrase-like_cat_sf"/>
</dbReference>
<dbReference type="CDD" id="cd00397">
    <property type="entry name" value="DNA_BRE_C"/>
    <property type="match status" value="1"/>
</dbReference>
<dbReference type="GO" id="GO:0015689">
    <property type="term" value="P:molybdate ion transport"/>
    <property type="evidence" value="ECO:0007669"/>
    <property type="project" value="InterPro"/>
</dbReference>
<dbReference type="PROSITE" id="PS51866">
    <property type="entry name" value="MOP"/>
    <property type="match status" value="2"/>
</dbReference>
<gene>
    <name evidence="6" type="ORF">SAMN04488082_10425</name>
</gene>
<dbReference type="OrthoDB" id="9814406at2"/>
<dbReference type="PANTHER" id="PTHR30432:SF1">
    <property type="entry name" value="DNA-BINDING TRANSCRIPTIONAL DUAL REGULATOR MODE"/>
    <property type="match status" value="1"/>
</dbReference>
<dbReference type="GO" id="GO:0006310">
    <property type="term" value="P:DNA recombination"/>
    <property type="evidence" value="ECO:0007669"/>
    <property type="project" value="UniProtKB-KW"/>
</dbReference>
<dbReference type="GO" id="GO:0015074">
    <property type="term" value="P:DNA integration"/>
    <property type="evidence" value="ECO:0007669"/>
    <property type="project" value="InterPro"/>
</dbReference>
<dbReference type="InterPro" id="IPR004606">
    <property type="entry name" value="Mop_domain"/>
</dbReference>
<dbReference type="InterPro" id="IPR005116">
    <property type="entry name" value="Transp-assoc_OB_typ1"/>
</dbReference>
<feature type="domain" description="Mop" evidence="4">
    <location>
        <begin position="239"/>
        <end position="305"/>
    </location>
</feature>
<dbReference type="PANTHER" id="PTHR30432">
    <property type="entry name" value="TRANSCRIPTIONAL REGULATOR MODE"/>
    <property type="match status" value="1"/>
</dbReference>
<evidence type="ECO:0000256" key="1">
    <source>
        <dbReference type="ARBA" id="ARBA00022505"/>
    </source>
</evidence>
<dbReference type="Pfam" id="PF03459">
    <property type="entry name" value="TOBE"/>
    <property type="match status" value="2"/>
</dbReference>
<dbReference type="SUPFAM" id="SSF56349">
    <property type="entry name" value="DNA breaking-rejoining enzymes"/>
    <property type="match status" value="1"/>
</dbReference>
<dbReference type="Proteomes" id="UP000198635">
    <property type="component" value="Unassembled WGS sequence"/>
</dbReference>
<dbReference type="SUPFAM" id="SSF50331">
    <property type="entry name" value="MOP-like"/>
    <property type="match status" value="2"/>
</dbReference>
<dbReference type="InterPro" id="IPR051815">
    <property type="entry name" value="Molybdate_resp_trans_reg"/>
</dbReference>
<dbReference type="InterPro" id="IPR008995">
    <property type="entry name" value="Mo/tungstate-bd_C_term_dom"/>
</dbReference>
<dbReference type="RefSeq" id="WP_092373156.1">
    <property type="nucleotide sequence ID" value="NZ_FORX01000004.1"/>
</dbReference>
<dbReference type="AlphaFoldDB" id="A0A1I3S481"/>
<keyword evidence="7" id="KW-1185">Reference proteome</keyword>
<keyword evidence="1 3" id="KW-0500">Molybdenum</keyword>
<sequence length="378" mass="42356">MHKLDQLDPNTLIQLSFLAQEEMKRRGLEESEGVLKRAPKAARIFQVPESVKYLEPGQLETLTRSFREWLHAARDARTRQARTRIWLLFLLLRYTGMRLGEVLDLDDCADFDLARGVVMVRGDAPREIPLPTEVVDALALFFEHPMSMELRGQIFRMDQGYVRRKFSERGLGTGIPRELLNPRVLRHSRAVELLRGGVPLVVVDAMLGHQSPSSQYVSFSDADTRRIMNHYILEEKKMKTSARNMFVGQISAVREGMILSEVEVTTASGLRVVSVITKESYENLGLSMGMTVIATVKAPWVVLVKEDSMFKTSARNKFCGRISAVNTGQIAAEVVVDLADGTKITSLITDESVSNLDLKVGDDICAMVKAFSVILTLE</sequence>
<evidence type="ECO:0000313" key="7">
    <source>
        <dbReference type="Proteomes" id="UP000198635"/>
    </source>
</evidence>
<evidence type="ECO:0000259" key="5">
    <source>
        <dbReference type="PROSITE" id="PS51898"/>
    </source>
</evidence>
<name>A0A1I3S481_9BACT</name>
<feature type="domain" description="Tyr recombinase" evidence="5">
    <location>
        <begin position="54"/>
        <end position="232"/>
    </location>
</feature>
<feature type="domain" description="Mop" evidence="4">
    <location>
        <begin position="311"/>
        <end position="377"/>
    </location>
</feature>
<dbReference type="InterPro" id="IPR002104">
    <property type="entry name" value="Integrase_catalytic"/>
</dbReference>
<dbReference type="GO" id="GO:0003677">
    <property type="term" value="F:DNA binding"/>
    <property type="evidence" value="ECO:0007669"/>
    <property type="project" value="InterPro"/>
</dbReference>
<accession>A0A1I3S481</accession>
<evidence type="ECO:0000256" key="3">
    <source>
        <dbReference type="PROSITE-ProRule" id="PRU01213"/>
    </source>
</evidence>
<evidence type="ECO:0000256" key="2">
    <source>
        <dbReference type="ARBA" id="ARBA00023172"/>
    </source>
</evidence>
<keyword evidence="2" id="KW-0233">DNA recombination</keyword>
<dbReference type="InterPro" id="IPR011010">
    <property type="entry name" value="DNA_brk_join_enz"/>
</dbReference>
<dbReference type="EMBL" id="FORX01000004">
    <property type="protein sequence ID" value="SFJ53673.1"/>
    <property type="molecule type" value="Genomic_DNA"/>
</dbReference>
<dbReference type="Gene3D" id="1.10.443.10">
    <property type="entry name" value="Intergrase catalytic core"/>
    <property type="match status" value="1"/>
</dbReference>
<dbReference type="Gene3D" id="2.40.50.100">
    <property type="match status" value="2"/>
</dbReference>
<proteinExistence type="predicted"/>
<dbReference type="PROSITE" id="PS51898">
    <property type="entry name" value="TYR_RECOMBINASE"/>
    <property type="match status" value="1"/>
</dbReference>
<reference evidence="7" key="1">
    <citation type="submission" date="2016-10" db="EMBL/GenBank/DDBJ databases">
        <authorList>
            <person name="Varghese N."/>
            <person name="Submissions S."/>
        </authorList>
    </citation>
    <scope>NUCLEOTIDE SEQUENCE [LARGE SCALE GENOMIC DNA]</scope>
    <source>
        <strain evidence="7">DSM 5918</strain>
    </source>
</reference>
<dbReference type="NCBIfam" id="TIGR00638">
    <property type="entry name" value="Mop"/>
    <property type="match status" value="2"/>
</dbReference>
<evidence type="ECO:0000313" key="6">
    <source>
        <dbReference type="EMBL" id="SFJ53673.1"/>
    </source>
</evidence>
<dbReference type="STRING" id="52560.SAMN04488082_10425"/>
<protein>
    <submittedName>
        <fullName evidence="6">Molybdate transport system regulatory protein</fullName>
    </submittedName>
</protein>
<evidence type="ECO:0000259" key="4">
    <source>
        <dbReference type="PROSITE" id="PS51866"/>
    </source>
</evidence>